<feature type="domain" description="DUF7788" evidence="3">
    <location>
        <begin position="508"/>
        <end position="693"/>
    </location>
</feature>
<name>A0A8D8VPE2_9HEMI</name>
<evidence type="ECO:0000256" key="1">
    <source>
        <dbReference type="SAM" id="MobiDB-lite"/>
    </source>
</evidence>
<dbReference type="InterPro" id="IPR056690">
    <property type="entry name" value="DUF7788"/>
</dbReference>
<dbReference type="EMBL" id="HBUF01074746">
    <property type="protein sequence ID" value="CAG6630778.1"/>
    <property type="molecule type" value="Transcribed_RNA"/>
</dbReference>
<sequence>MVVFKLLGPPELEKFKNSLETKQTPLAMEIISENPSASLLSNDPSVGPTKNSPTQASGNTSASFADHMDNLYNKVASDIASEQTIKGLTENNSATFLSTGNPCLDFFFHIVPNTPHETLVKRLELSWAHDPLTTLKLVCNLRGGRGTGKSDRESFYSAALWLYTNHPQTLVANIPAIADFGYFKDLPEILYRLMEGASVRQDQKKEWSVTKGLAIINGIKKRRQAQKEANAKKAKSGENKAENVGTEEKNIEEKESEEKEKSVDEKKSEKTKVEDSTEDKIEEITEKIRKELGHTERQRRKLMAAKKLIDQYNSNANFQCLHNRVSEHFAVCLKQDLDNLKANKLTKISLAAKWCPSLDHSYDRSTLLCESIAKRIFPQEDEAQVNEVQYAFRVREQLRKQVLVPLRKALELPEVFMSANEWNTLPYNRVASVAMKLNKDKFLKHDKDRFEAYLGDVASGKKTIAAGALLPHEIIGCLEETKEGEVQVAELQWKRLVDDMLKKGKMKNSLSVCDVSGSMCGTPMEVSVALGLLVSELTEEPWKGRVITFSEEPKLHLIEGDTLSEKTKFVREMDAGMNTNFQKVFDCILEVADRVKLEPERMVNRLFVFSDMEFDEASSNPWETDYEAIVRKFTEKGYGDAVPQIIFWNLRDSRAVPVPARQKGVALVSGFSKNLLTLFLDNEGELSPEEAMQSAIAGPEYQKLTVVD</sequence>
<feature type="region of interest" description="Disordered" evidence="1">
    <location>
        <begin position="37"/>
        <end position="63"/>
    </location>
</feature>
<dbReference type="Pfam" id="PF25043">
    <property type="entry name" value="DUF7788"/>
    <property type="match status" value="1"/>
</dbReference>
<dbReference type="Gene3D" id="3.40.50.410">
    <property type="entry name" value="von Willebrand factor, type A domain"/>
    <property type="match status" value="1"/>
</dbReference>
<dbReference type="AlphaFoldDB" id="A0A8D8VPE2"/>
<reference evidence="4" key="1">
    <citation type="submission" date="2021-05" db="EMBL/GenBank/DDBJ databases">
        <authorList>
            <person name="Alioto T."/>
            <person name="Alioto T."/>
            <person name="Gomez Garrido J."/>
        </authorList>
    </citation>
    <scope>NUCLEOTIDE SEQUENCE</scope>
</reference>
<proteinExistence type="predicted"/>
<dbReference type="GO" id="GO:0032991">
    <property type="term" value="C:protein-containing complex"/>
    <property type="evidence" value="ECO:0007669"/>
    <property type="project" value="UniProtKB-ARBA"/>
</dbReference>
<dbReference type="InterPro" id="IPR036465">
    <property type="entry name" value="vWFA_dom_sf"/>
</dbReference>
<dbReference type="PIRSF" id="PIRSF015417">
    <property type="entry name" value="T31B5_30_vWA"/>
    <property type="match status" value="1"/>
</dbReference>
<protein>
    <submittedName>
        <fullName evidence="4">Uncharacterized protein L728</fullName>
    </submittedName>
</protein>
<evidence type="ECO:0000259" key="3">
    <source>
        <dbReference type="Pfam" id="PF25043"/>
    </source>
</evidence>
<dbReference type="InterPro" id="IPR058580">
    <property type="entry name" value="DUF2828"/>
</dbReference>
<feature type="domain" description="DUF2828" evidence="2">
    <location>
        <begin position="89"/>
        <end position="506"/>
    </location>
</feature>
<dbReference type="InterPro" id="IPR011205">
    <property type="entry name" value="UCP015417_vWA"/>
</dbReference>
<feature type="region of interest" description="Disordered" evidence="1">
    <location>
        <begin position="225"/>
        <end position="279"/>
    </location>
</feature>
<dbReference type="PANTHER" id="PTHR31373">
    <property type="entry name" value="OS06G0652100 PROTEIN"/>
    <property type="match status" value="1"/>
</dbReference>
<dbReference type="SUPFAM" id="SSF53300">
    <property type="entry name" value="vWA-like"/>
    <property type="match status" value="1"/>
</dbReference>
<evidence type="ECO:0000313" key="4">
    <source>
        <dbReference type="EMBL" id="CAG6630778.1"/>
    </source>
</evidence>
<evidence type="ECO:0000259" key="2">
    <source>
        <dbReference type="Pfam" id="PF11443"/>
    </source>
</evidence>
<dbReference type="PANTHER" id="PTHR31373:SF17">
    <property type="entry name" value="OS06G0652100 PROTEIN"/>
    <property type="match status" value="1"/>
</dbReference>
<accession>A0A8D8VPE2</accession>
<organism evidence="4">
    <name type="scientific">Cacopsylla melanoneura</name>
    <dbReference type="NCBI Taxonomy" id="428564"/>
    <lineage>
        <taxon>Eukaryota</taxon>
        <taxon>Metazoa</taxon>
        <taxon>Ecdysozoa</taxon>
        <taxon>Arthropoda</taxon>
        <taxon>Hexapoda</taxon>
        <taxon>Insecta</taxon>
        <taxon>Pterygota</taxon>
        <taxon>Neoptera</taxon>
        <taxon>Paraneoptera</taxon>
        <taxon>Hemiptera</taxon>
        <taxon>Sternorrhyncha</taxon>
        <taxon>Psylloidea</taxon>
        <taxon>Psyllidae</taxon>
        <taxon>Psyllinae</taxon>
        <taxon>Cacopsylla</taxon>
    </lineage>
</organism>
<dbReference type="Pfam" id="PF11443">
    <property type="entry name" value="DUF2828"/>
    <property type="match status" value="1"/>
</dbReference>
<dbReference type="CDD" id="cd00198">
    <property type="entry name" value="vWFA"/>
    <property type="match status" value="1"/>
</dbReference>